<proteinExistence type="predicted"/>
<organism evidence="1 2">
    <name type="scientific">Actinomadura rayongensis</name>
    <dbReference type="NCBI Taxonomy" id="1429076"/>
    <lineage>
        <taxon>Bacteria</taxon>
        <taxon>Bacillati</taxon>
        <taxon>Actinomycetota</taxon>
        <taxon>Actinomycetes</taxon>
        <taxon>Streptosporangiales</taxon>
        <taxon>Thermomonosporaceae</taxon>
        <taxon>Actinomadura</taxon>
    </lineage>
</organism>
<evidence type="ECO:0000313" key="1">
    <source>
        <dbReference type="EMBL" id="MXQ66030.1"/>
    </source>
</evidence>
<sequence length="346" mass="38847">MATDSEPKPLSEIAAEVGLNISDVAAFSGLDESTVFRLWENRHWLERASGRSLQNLISSVPGIAEYVTTHSVVKRRESLVADLDAAGLTVDLTVLRSSTVAQQHLLNALEAGLQIMRGEKPPRVASYLARFWGREQDRALESLFATENGLITDPRPLFDAAIEIAPRLNQRAYSFHSILALNILTHQVSKVTRELSEDLAFEVPGRQSAFMLRGVVMGTLIATDDIDLAERYRRILEATPMYAGLEEWSLPTYARDGRVTSDFTLPSDLSLRHTAVEVLREIDAYNDAYFYYLVSTYLPLALRRDPKFGGRVAELAAAVRRRRETVTDRKIRETCDRLLRRLAALT</sequence>
<reference evidence="1 2" key="1">
    <citation type="submission" date="2019-12" db="EMBL/GenBank/DDBJ databases">
        <title>Nocardia macrotermitis sp. nov. and Nocardia aurantia sp. nov., isolated from the gut of the fungus growing-termite Macrotermes natalensis.</title>
        <authorList>
            <person name="Christine B."/>
            <person name="Rene B."/>
        </authorList>
    </citation>
    <scope>NUCLEOTIDE SEQUENCE [LARGE SCALE GENOMIC DNA]</scope>
    <source>
        <strain evidence="1 2">DSM 102126</strain>
    </source>
</reference>
<comment type="caution">
    <text evidence="1">The sequence shown here is derived from an EMBL/GenBank/DDBJ whole genome shotgun (WGS) entry which is preliminary data.</text>
</comment>
<dbReference type="EMBL" id="WUTW01000003">
    <property type="protein sequence ID" value="MXQ66030.1"/>
    <property type="molecule type" value="Genomic_DNA"/>
</dbReference>
<keyword evidence="2" id="KW-1185">Reference proteome</keyword>
<dbReference type="RefSeq" id="WP_161104225.1">
    <property type="nucleotide sequence ID" value="NZ_JBHLYI010000004.1"/>
</dbReference>
<dbReference type="AlphaFoldDB" id="A0A6I4WB70"/>
<evidence type="ECO:0000313" key="2">
    <source>
        <dbReference type="Proteomes" id="UP000431901"/>
    </source>
</evidence>
<accession>A0A6I4WB70</accession>
<name>A0A6I4WB70_9ACTN</name>
<dbReference type="Proteomes" id="UP000431901">
    <property type="component" value="Unassembled WGS sequence"/>
</dbReference>
<gene>
    <name evidence="1" type="ORF">GQ466_18590</name>
</gene>
<protein>
    <submittedName>
        <fullName evidence="1">Uncharacterized protein</fullName>
    </submittedName>
</protein>
<dbReference type="OrthoDB" id="3450515at2"/>